<reference evidence="2" key="1">
    <citation type="journal article" date="2015" name="Nat. Genet.">
        <title>The genome and transcriptome of the zoonotic hookworm Ancylostoma ceylanicum identify infection-specific gene families.</title>
        <authorList>
            <person name="Schwarz E.M."/>
            <person name="Hu Y."/>
            <person name="Antoshechkin I."/>
            <person name="Miller M.M."/>
            <person name="Sternberg P.W."/>
            <person name="Aroian R.V."/>
        </authorList>
    </citation>
    <scope>NUCLEOTIDE SEQUENCE</scope>
    <source>
        <strain evidence="2">HY135</strain>
    </source>
</reference>
<evidence type="ECO:0000313" key="2">
    <source>
        <dbReference type="Proteomes" id="UP000024635"/>
    </source>
</evidence>
<protein>
    <recommendedName>
        <fullName evidence="3">Reverse transcriptase domain-containing protein</fullName>
    </recommendedName>
</protein>
<proteinExistence type="predicted"/>
<gene>
    <name evidence="1" type="primary">Acey_s0171.g301</name>
    <name evidence="1" type="ORF">Y032_0171g301</name>
</gene>
<dbReference type="STRING" id="53326.A0A016SVC3"/>
<dbReference type="AlphaFoldDB" id="A0A016SVC3"/>
<sequence length="290" mass="33830">MYINDLPLALPPDSFCAIFADDCKIYTISDPLKLRTALNALAEWSQVWELDISTEKTFIMKIGKNHPDVPFLINGAMLKETKTIRDLGLIYTDTLDFTTYISDVVAKAKCRSSFILKAFKTRNPTTLFKLFTTYVRPLLEYCSPIWSPIRVSQIDEIESVQKSFTYRCFARKGMFRTPYDVRLKKLSALSLRDRRLIIDISFMYKLTTGEVDLAISDLFEISPFKDFTRGHPFKVRLFRSNCSAYDKSFPCRVQSLWNSLDPKLFRYRRAATFQQHLIEHLRLRNMLDTC</sequence>
<dbReference type="EMBL" id="JARK01001507">
    <property type="protein sequence ID" value="EYB94455.1"/>
    <property type="molecule type" value="Genomic_DNA"/>
</dbReference>
<organism evidence="1 2">
    <name type="scientific">Ancylostoma ceylanicum</name>
    <dbReference type="NCBI Taxonomy" id="53326"/>
    <lineage>
        <taxon>Eukaryota</taxon>
        <taxon>Metazoa</taxon>
        <taxon>Ecdysozoa</taxon>
        <taxon>Nematoda</taxon>
        <taxon>Chromadorea</taxon>
        <taxon>Rhabditida</taxon>
        <taxon>Rhabditina</taxon>
        <taxon>Rhabditomorpha</taxon>
        <taxon>Strongyloidea</taxon>
        <taxon>Ancylostomatidae</taxon>
        <taxon>Ancylostomatinae</taxon>
        <taxon>Ancylostoma</taxon>
    </lineage>
</organism>
<accession>A0A016SVC3</accession>
<dbReference type="PRINTS" id="PR01345">
    <property type="entry name" value="CERVTRCPTASE"/>
</dbReference>
<evidence type="ECO:0000313" key="1">
    <source>
        <dbReference type="EMBL" id="EYB94455.1"/>
    </source>
</evidence>
<name>A0A016SVC3_9BILA</name>
<keyword evidence="2" id="KW-1185">Reference proteome</keyword>
<comment type="caution">
    <text evidence="1">The sequence shown here is derived from an EMBL/GenBank/DDBJ whole genome shotgun (WGS) entry which is preliminary data.</text>
</comment>
<dbReference type="PANTHER" id="PTHR33332">
    <property type="entry name" value="REVERSE TRANSCRIPTASE DOMAIN-CONTAINING PROTEIN"/>
    <property type="match status" value="1"/>
</dbReference>
<dbReference type="Proteomes" id="UP000024635">
    <property type="component" value="Unassembled WGS sequence"/>
</dbReference>
<dbReference type="OrthoDB" id="5865536at2759"/>
<evidence type="ECO:0008006" key="3">
    <source>
        <dbReference type="Google" id="ProtNLM"/>
    </source>
</evidence>